<evidence type="ECO:0000313" key="1">
    <source>
        <dbReference type="EMBL" id="CAL1402030.1"/>
    </source>
</evidence>
<dbReference type="EMBL" id="OZ034820">
    <property type="protein sequence ID" value="CAL1402030.1"/>
    <property type="molecule type" value="Genomic_DNA"/>
</dbReference>
<dbReference type="AlphaFoldDB" id="A0AAV2FUM5"/>
<reference evidence="1 2" key="1">
    <citation type="submission" date="2024-04" db="EMBL/GenBank/DDBJ databases">
        <authorList>
            <person name="Fracassetti M."/>
        </authorList>
    </citation>
    <scope>NUCLEOTIDE SEQUENCE [LARGE SCALE GENOMIC DNA]</scope>
</reference>
<gene>
    <name evidence="1" type="ORF">LTRI10_LOCUS42061</name>
</gene>
<organism evidence="1 2">
    <name type="scientific">Linum trigynum</name>
    <dbReference type="NCBI Taxonomy" id="586398"/>
    <lineage>
        <taxon>Eukaryota</taxon>
        <taxon>Viridiplantae</taxon>
        <taxon>Streptophyta</taxon>
        <taxon>Embryophyta</taxon>
        <taxon>Tracheophyta</taxon>
        <taxon>Spermatophyta</taxon>
        <taxon>Magnoliopsida</taxon>
        <taxon>eudicotyledons</taxon>
        <taxon>Gunneridae</taxon>
        <taxon>Pentapetalae</taxon>
        <taxon>rosids</taxon>
        <taxon>fabids</taxon>
        <taxon>Malpighiales</taxon>
        <taxon>Linaceae</taxon>
        <taxon>Linum</taxon>
    </lineage>
</organism>
<name>A0AAV2FUM5_9ROSI</name>
<keyword evidence="2" id="KW-1185">Reference proteome</keyword>
<evidence type="ECO:0000313" key="2">
    <source>
        <dbReference type="Proteomes" id="UP001497516"/>
    </source>
</evidence>
<dbReference type="Proteomes" id="UP001497516">
    <property type="component" value="Chromosome 7"/>
</dbReference>
<accession>A0AAV2FUM5</accession>
<protein>
    <submittedName>
        <fullName evidence="1">Uncharacterized protein</fullName>
    </submittedName>
</protein>
<sequence length="166" mass="19572">MVKMWSIDSHLIQAEAYGLPQFPCRQEQIGVAGVEWWRSGRSGGGFCVKGLGRRRGDFLIWWQQNPENEEEEDEEGALFVNDNDKYQRSGYLHDYFPLRPQEDESQDRRPLRCRPHRLCRHRIFVSLFSIEAKWQGGTKPEMNSRQRKRRSRVEIRSVKCFEAGVA</sequence>
<proteinExistence type="predicted"/>